<name>A0AAE3MZ50_9HYPH</name>
<dbReference type="RefSeq" id="WP_306410091.1">
    <property type="nucleotide sequence ID" value="NZ_JANFPI010000001.1"/>
</dbReference>
<dbReference type="Pfam" id="PF06748">
    <property type="entry name" value="DUF1217"/>
    <property type="match status" value="3"/>
</dbReference>
<dbReference type="Gene3D" id="1.10.3700.10">
    <property type="entry name" value="AGR C 984p-like"/>
    <property type="match status" value="3"/>
</dbReference>
<dbReference type="InterPro" id="IPR023157">
    <property type="entry name" value="AGR-C-984p-like_sf"/>
</dbReference>
<reference evidence="1" key="1">
    <citation type="submission" date="2022-07" db="EMBL/GenBank/DDBJ databases">
        <title>Ectorhizobium quercum gen.nov., sp. nov.</title>
        <authorList>
            <person name="Ma T."/>
            <person name="Li Y."/>
        </authorList>
    </citation>
    <scope>NUCLEOTIDE SEQUENCE</scope>
    <source>
        <strain evidence="1">BDR2-2</strain>
    </source>
</reference>
<dbReference type="Proteomes" id="UP001208771">
    <property type="component" value="Unassembled WGS sequence"/>
</dbReference>
<dbReference type="SUPFAM" id="SSF158837">
    <property type="entry name" value="AGR C 984p-like"/>
    <property type="match status" value="5"/>
</dbReference>
<dbReference type="EMBL" id="JANFPI010000001">
    <property type="protein sequence ID" value="MCX8996345.1"/>
    <property type="molecule type" value="Genomic_DNA"/>
</dbReference>
<protein>
    <submittedName>
        <fullName evidence="1">DUF1217 domain-containing protein</fullName>
    </submittedName>
</protein>
<dbReference type="AlphaFoldDB" id="A0AAE3MZ50"/>
<evidence type="ECO:0000313" key="1">
    <source>
        <dbReference type="EMBL" id="MCX8996345.1"/>
    </source>
</evidence>
<sequence length="843" mass="93346">MALSTYTSYLIVSKDVNTSLNRVASQAMVKRDTEYYQANIGNVTSVDEFMADYRLYSYATKAYGLEDMTYAKAFIRKVLESDLTDSNSFANKLTDKRYQEFAAAFNFTGGTRAAQSGAQEADLLAAYEASFSAQEAGINAETSYYDTTIDAITSVDGLVNNSRLMSYVLKANGVYSDYYSQDKLRQFLTSDMDDPSSYANVEYVQKRATLLQDNSDMQQITSVISSRNTLVNANANIDAQLNNPDSTLTAEQRQQLEATRAANQQTIAGYDSTLQSAVGTTDTAELAAIRSRYSAAISENTRLVGVIDSFLALKEQFSFNADGSLAGATAQTAEQKEAVTTAYLQNVSTGPSYTLFTANKAHYEQVIANATTVDDLVNDARVVEYIKTAYGISAITDASTLRGMLLSDPDNSGSAAAIKGFQDFPRLFNFNSDGTVKSGMTAQSNETITYTNARGVEVTVNPLADSASRYRANYLTAFQDDIDVAMENYEKRIDAVQSVDDLFTTNTSYWQSNSVQSSDYATYSKQPELWQMALDAFGVDSTKYSEHKLRRILTSDLDDPKSYVYSFKDENLVKFAKAFNFDTQGNIDVPQQAQSEQVVNDLTSEYKSRMVRFLSGKEAETAAEKADAEIGYYKEQVARITTVDELLADSRLVNVMLQSRGIDPTSVTTADLKKMFLSDLSDPKSFVNQQDNRELAELVASFNFDSEGNLTQDKDVIGTVQQRGDVIETINLYVRQTLEENEGNASEGVRLALYFQRKAPDITTAYNFLADTALTQFFTTAFSLSDYFSSMDVDRQKEMVERMVDVKRLGDPDYVRTLVQRYTALYDAANNTVSSAALTLLTS</sequence>
<keyword evidence="3" id="KW-1185">Reference proteome</keyword>
<organism evidence="1 3">
    <name type="scientific">Ectorhizobium quercum</name>
    <dbReference type="NCBI Taxonomy" id="2965071"/>
    <lineage>
        <taxon>Bacteria</taxon>
        <taxon>Pseudomonadati</taxon>
        <taxon>Pseudomonadota</taxon>
        <taxon>Alphaproteobacteria</taxon>
        <taxon>Hyphomicrobiales</taxon>
        <taxon>Rhizobiaceae</taxon>
        <taxon>Ectorhizobium</taxon>
    </lineage>
</organism>
<comment type="caution">
    <text evidence="1">The sequence shown here is derived from an EMBL/GenBank/DDBJ whole genome shotgun (WGS) entry which is preliminary data.</text>
</comment>
<dbReference type="InterPro" id="IPR010626">
    <property type="entry name" value="DUF1217"/>
</dbReference>
<evidence type="ECO:0000313" key="2">
    <source>
        <dbReference type="EMBL" id="MCX8998616.1"/>
    </source>
</evidence>
<accession>A0AAE3MZ50</accession>
<gene>
    <name evidence="1" type="ORF">NOF55_04425</name>
    <name evidence="2" type="ORF">NOF55_16000</name>
</gene>
<dbReference type="EMBL" id="JANFPI010000005">
    <property type="protein sequence ID" value="MCX8998616.1"/>
    <property type="molecule type" value="Genomic_DNA"/>
</dbReference>
<proteinExistence type="predicted"/>
<evidence type="ECO:0000313" key="3">
    <source>
        <dbReference type="Proteomes" id="UP001208771"/>
    </source>
</evidence>